<keyword evidence="1 4" id="KW-0808">Transferase</keyword>
<dbReference type="EMBL" id="FNOU01000004">
    <property type="protein sequence ID" value="SDX63544.1"/>
    <property type="molecule type" value="Genomic_DNA"/>
</dbReference>
<evidence type="ECO:0000256" key="1">
    <source>
        <dbReference type="ARBA" id="ARBA00022679"/>
    </source>
</evidence>
<dbReference type="InterPro" id="IPR016181">
    <property type="entry name" value="Acyl_CoA_acyltransferase"/>
</dbReference>
<evidence type="ECO:0000259" key="3">
    <source>
        <dbReference type="PROSITE" id="PS51186"/>
    </source>
</evidence>
<protein>
    <submittedName>
        <fullName evidence="4">Phosphinothricin acetyltransferase</fullName>
    </submittedName>
</protein>
<evidence type="ECO:0000313" key="5">
    <source>
        <dbReference type="Proteomes" id="UP000199652"/>
    </source>
</evidence>
<dbReference type="PROSITE" id="PS51186">
    <property type="entry name" value="GNAT"/>
    <property type="match status" value="1"/>
</dbReference>
<gene>
    <name evidence="4" type="ORF">SAMN04488579_104152</name>
</gene>
<proteinExistence type="predicted"/>
<name>A0A1H3DCX3_EUBBA</name>
<dbReference type="Gene3D" id="3.40.630.30">
    <property type="match status" value="1"/>
</dbReference>
<accession>A0A1H3DCX3</accession>
<dbReference type="CDD" id="cd04301">
    <property type="entry name" value="NAT_SF"/>
    <property type="match status" value="1"/>
</dbReference>
<sequence length="171" mass="19755">MTEVKKNDVIIRKAEKKDYQRILDILNMAIAGREVTALLTPVTMEGRKQWFKDHEDGIHSIYVADQDGFVLGWMAINAYRSGREGFRKACELSYYIDSDFHSQGIGSILMAYVIDVSRQEGLKHLMLIVFADNFKSIRLAHKFRFRIWGTFPDIVEIDGRTTDCYQLGLKL</sequence>
<organism evidence="4 5">
    <name type="scientific">Eubacterium barkeri</name>
    <name type="common">Clostridium barkeri</name>
    <dbReference type="NCBI Taxonomy" id="1528"/>
    <lineage>
        <taxon>Bacteria</taxon>
        <taxon>Bacillati</taxon>
        <taxon>Bacillota</taxon>
        <taxon>Clostridia</taxon>
        <taxon>Eubacteriales</taxon>
        <taxon>Eubacteriaceae</taxon>
        <taxon>Eubacterium</taxon>
    </lineage>
</organism>
<dbReference type="STRING" id="1528.SAMN04488579_104152"/>
<keyword evidence="2" id="KW-0012">Acyltransferase</keyword>
<dbReference type="AlphaFoldDB" id="A0A1H3DCX3"/>
<dbReference type="SUPFAM" id="SSF55729">
    <property type="entry name" value="Acyl-CoA N-acyltransferases (Nat)"/>
    <property type="match status" value="1"/>
</dbReference>
<dbReference type="PANTHER" id="PTHR43072:SF23">
    <property type="entry name" value="UPF0039 PROTEIN C11D3.02C"/>
    <property type="match status" value="1"/>
</dbReference>
<evidence type="ECO:0000313" key="4">
    <source>
        <dbReference type="EMBL" id="SDX63544.1"/>
    </source>
</evidence>
<dbReference type="GO" id="GO:0016747">
    <property type="term" value="F:acyltransferase activity, transferring groups other than amino-acyl groups"/>
    <property type="evidence" value="ECO:0007669"/>
    <property type="project" value="InterPro"/>
</dbReference>
<feature type="domain" description="N-acetyltransferase" evidence="3">
    <location>
        <begin position="9"/>
        <end position="171"/>
    </location>
</feature>
<dbReference type="InterPro" id="IPR000182">
    <property type="entry name" value="GNAT_dom"/>
</dbReference>
<dbReference type="RefSeq" id="WP_242873503.1">
    <property type="nucleotide sequence ID" value="NZ_FNOU01000004.1"/>
</dbReference>
<dbReference type="PANTHER" id="PTHR43072">
    <property type="entry name" value="N-ACETYLTRANSFERASE"/>
    <property type="match status" value="1"/>
</dbReference>
<dbReference type="Proteomes" id="UP000199652">
    <property type="component" value="Unassembled WGS sequence"/>
</dbReference>
<reference evidence="5" key="1">
    <citation type="submission" date="2016-10" db="EMBL/GenBank/DDBJ databases">
        <authorList>
            <person name="Varghese N."/>
            <person name="Submissions S."/>
        </authorList>
    </citation>
    <scope>NUCLEOTIDE SEQUENCE [LARGE SCALE GENOMIC DNA]</scope>
    <source>
        <strain evidence="5">VPI 5359</strain>
    </source>
</reference>
<evidence type="ECO:0000256" key="2">
    <source>
        <dbReference type="ARBA" id="ARBA00023315"/>
    </source>
</evidence>
<dbReference type="Pfam" id="PF00583">
    <property type="entry name" value="Acetyltransf_1"/>
    <property type="match status" value="1"/>
</dbReference>
<keyword evidence="5" id="KW-1185">Reference proteome</keyword>